<dbReference type="InterPro" id="IPR050952">
    <property type="entry name" value="TRIM-NHL_E3_ligases"/>
</dbReference>
<dbReference type="AlphaFoldDB" id="A0A937X8B8"/>
<dbReference type="InterPro" id="IPR001258">
    <property type="entry name" value="NHL_repeat"/>
</dbReference>
<dbReference type="EMBL" id="VGJX01000583">
    <property type="protein sequence ID" value="MBM3275461.1"/>
    <property type="molecule type" value="Genomic_DNA"/>
</dbReference>
<accession>A0A937X8B8</accession>
<dbReference type="Gene3D" id="2.120.10.30">
    <property type="entry name" value="TolB, C-terminal domain"/>
    <property type="match status" value="2"/>
</dbReference>
<dbReference type="Pfam" id="PF01436">
    <property type="entry name" value="NHL"/>
    <property type="match status" value="2"/>
</dbReference>
<comment type="caution">
    <text evidence="3">The sequence shown here is derived from an EMBL/GenBank/DDBJ whole genome shotgun (WGS) entry which is preliminary data.</text>
</comment>
<protein>
    <recommendedName>
        <fullName evidence="5">SMP-30/Gluconolactonase/LRE-like region domain-containing protein</fullName>
    </recommendedName>
</protein>
<feature type="repeat" description="NHL" evidence="2">
    <location>
        <begin position="208"/>
        <end position="238"/>
    </location>
</feature>
<reference evidence="3 4" key="1">
    <citation type="submission" date="2019-03" db="EMBL/GenBank/DDBJ databases">
        <title>Lake Tanganyika Metagenome-Assembled Genomes (MAGs).</title>
        <authorList>
            <person name="Tran P."/>
        </authorList>
    </citation>
    <scope>NUCLEOTIDE SEQUENCE [LARGE SCALE GENOMIC DNA]</scope>
    <source>
        <strain evidence="3">K_DeepCast_65m_m2_236</strain>
    </source>
</reference>
<dbReference type="InterPro" id="IPR011042">
    <property type="entry name" value="6-blade_b-propeller_TolB-like"/>
</dbReference>
<dbReference type="PANTHER" id="PTHR24104">
    <property type="entry name" value="E3 UBIQUITIN-PROTEIN LIGASE NHLRC1-RELATED"/>
    <property type="match status" value="1"/>
</dbReference>
<proteinExistence type="predicted"/>
<evidence type="ECO:0000256" key="2">
    <source>
        <dbReference type="PROSITE-ProRule" id="PRU00504"/>
    </source>
</evidence>
<dbReference type="SUPFAM" id="SSF101898">
    <property type="entry name" value="NHL repeat"/>
    <property type="match status" value="1"/>
</dbReference>
<evidence type="ECO:0008006" key="5">
    <source>
        <dbReference type="Google" id="ProtNLM"/>
    </source>
</evidence>
<dbReference type="Proteomes" id="UP000703893">
    <property type="component" value="Unassembled WGS sequence"/>
</dbReference>
<gene>
    <name evidence="3" type="ORF">FJZ00_09920</name>
</gene>
<evidence type="ECO:0000313" key="3">
    <source>
        <dbReference type="EMBL" id="MBM3275461.1"/>
    </source>
</evidence>
<evidence type="ECO:0000256" key="1">
    <source>
        <dbReference type="ARBA" id="ARBA00022737"/>
    </source>
</evidence>
<feature type="non-terminal residue" evidence="3">
    <location>
        <position position="1"/>
    </location>
</feature>
<evidence type="ECO:0000313" key="4">
    <source>
        <dbReference type="Proteomes" id="UP000703893"/>
    </source>
</evidence>
<keyword evidence="1" id="KW-0677">Repeat</keyword>
<dbReference type="PROSITE" id="PS51125">
    <property type="entry name" value="NHL"/>
    <property type="match status" value="1"/>
</dbReference>
<name>A0A937X8B8_9BACT</name>
<organism evidence="3 4">
    <name type="scientific">Candidatus Tanganyikabacteria bacterium</name>
    <dbReference type="NCBI Taxonomy" id="2961651"/>
    <lineage>
        <taxon>Bacteria</taxon>
        <taxon>Bacillati</taxon>
        <taxon>Candidatus Sericytochromatia</taxon>
        <taxon>Candidatus Tanganyikabacteria</taxon>
    </lineage>
</organism>
<sequence length="443" mass="44846">RARAAIASASLGVDLGNLVVGRQRQLAGDYATALAGDRNALAAWESFLGRPIRPLVTVAGIFGYGLNTAGPAPAAAAPTFGAAAVAISGTSILIADRHSHQIAEVTADGQLRPLTAVSKTDPTVAPAPPVPETGTPAITALIPSPIAVAADRQGNVFVTMSSAVDAPRNVVLMICAEPSPKFGFGRMQAGAIYRVAGGVDARSGLAGFDGPAGLAVDDAGDLYVADRRNDRIVRVSRETGIFEVVAARAPGARMSSDGDLPADGASLFMPAALAWRKTATGEELFVLDAFYQRVRAVRKAGATWAGARVITVAGSGAPVPSAGAPVVPGDFAGDGGPALSARLHLAQVDTLDWRGSELPIGGLAVDGGRSVLYVADARNGRVRAIDLATGRIATVAGGGRSARDGIALDCRLSHPVGLAVAPGGDVIVADQGAHAVRRIVTAH</sequence>